<comment type="caution">
    <text evidence="2">The sequence shown here is derived from an EMBL/GenBank/DDBJ whole genome shotgun (WGS) entry which is preliminary data.</text>
</comment>
<dbReference type="Proteomes" id="UP000588068">
    <property type="component" value="Unassembled WGS sequence"/>
</dbReference>
<dbReference type="Pfam" id="PF13621">
    <property type="entry name" value="Cupin_8"/>
    <property type="match status" value="1"/>
</dbReference>
<keyword evidence="3" id="KW-1185">Reference proteome</keyword>
<protein>
    <recommendedName>
        <fullName evidence="1">JmjC domain-containing protein</fullName>
    </recommendedName>
</protein>
<dbReference type="PANTHER" id="PTHR12461:SF105">
    <property type="entry name" value="HYPOXIA-INDUCIBLE FACTOR 1-ALPHA INHIBITOR"/>
    <property type="match status" value="1"/>
</dbReference>
<feature type="domain" description="JmjC" evidence="1">
    <location>
        <begin position="116"/>
        <end position="270"/>
    </location>
</feature>
<sequence>MQDLNALPRVAVRESISPQDFAAVVAGETPVVLKGTIDHWPALGAGRDSPARMNAYLKSMDIGAPASVMEAPASTNGWYFYAPDMREFNFSKRQGGIRETLDRIEQLIGQPNAPFLAIQMLPILSHLPEFMRQNPSTLLPGHVIPRLWVGGPLRTQTHNDRDHNIACVLAGRRRFLLFPPEQVANLYVGPLDNPPPLSLVNPEAPDIDRFPKFRDALNHASVAYLEPGDALFIPKYWWHHVTSLDPYNVLVNYWWGDTATGLERANDCFLTALLALKDLPPGERAYWKAMFDAYVFRSEGGNPVAHIPPHLQSTLGTMSPSLRARLKQQLKMAFLKS</sequence>
<dbReference type="Gene3D" id="2.60.120.10">
    <property type="entry name" value="Jelly Rolls"/>
    <property type="match status" value="1"/>
</dbReference>
<dbReference type="InterPro" id="IPR014710">
    <property type="entry name" value="RmlC-like_jellyroll"/>
</dbReference>
<dbReference type="InterPro" id="IPR003347">
    <property type="entry name" value="JmjC_dom"/>
</dbReference>
<dbReference type="RefSeq" id="WP_184335358.1">
    <property type="nucleotide sequence ID" value="NZ_JACHHZ010000006.1"/>
</dbReference>
<organism evidence="2 3">
    <name type="scientific">Povalibacter uvarum</name>
    <dbReference type="NCBI Taxonomy" id="732238"/>
    <lineage>
        <taxon>Bacteria</taxon>
        <taxon>Pseudomonadati</taxon>
        <taxon>Pseudomonadota</taxon>
        <taxon>Gammaproteobacteria</taxon>
        <taxon>Steroidobacterales</taxon>
        <taxon>Steroidobacteraceae</taxon>
        <taxon>Povalibacter</taxon>
    </lineage>
</organism>
<dbReference type="SMART" id="SM00558">
    <property type="entry name" value="JmjC"/>
    <property type="match status" value="1"/>
</dbReference>
<gene>
    <name evidence="2" type="ORF">HNQ60_004868</name>
</gene>
<proteinExistence type="predicted"/>
<evidence type="ECO:0000313" key="3">
    <source>
        <dbReference type="Proteomes" id="UP000588068"/>
    </source>
</evidence>
<dbReference type="PANTHER" id="PTHR12461">
    <property type="entry name" value="HYPOXIA-INDUCIBLE FACTOR 1 ALPHA INHIBITOR-RELATED"/>
    <property type="match status" value="1"/>
</dbReference>
<evidence type="ECO:0000313" key="2">
    <source>
        <dbReference type="EMBL" id="MBB6095977.1"/>
    </source>
</evidence>
<name>A0A841HRT4_9GAMM</name>
<accession>A0A841HRT4</accession>
<dbReference type="AlphaFoldDB" id="A0A841HRT4"/>
<reference evidence="2 3" key="1">
    <citation type="submission" date="2020-08" db="EMBL/GenBank/DDBJ databases">
        <title>Genomic Encyclopedia of Type Strains, Phase IV (KMG-IV): sequencing the most valuable type-strain genomes for metagenomic binning, comparative biology and taxonomic classification.</title>
        <authorList>
            <person name="Goeker M."/>
        </authorList>
    </citation>
    <scope>NUCLEOTIDE SEQUENCE [LARGE SCALE GENOMIC DNA]</scope>
    <source>
        <strain evidence="2 3">DSM 26723</strain>
    </source>
</reference>
<evidence type="ECO:0000259" key="1">
    <source>
        <dbReference type="PROSITE" id="PS51184"/>
    </source>
</evidence>
<dbReference type="PROSITE" id="PS51184">
    <property type="entry name" value="JMJC"/>
    <property type="match status" value="1"/>
</dbReference>
<dbReference type="InterPro" id="IPR041667">
    <property type="entry name" value="Cupin_8"/>
</dbReference>
<dbReference type="EMBL" id="JACHHZ010000006">
    <property type="protein sequence ID" value="MBB6095977.1"/>
    <property type="molecule type" value="Genomic_DNA"/>
</dbReference>
<dbReference type="SUPFAM" id="SSF51197">
    <property type="entry name" value="Clavaminate synthase-like"/>
    <property type="match status" value="1"/>
</dbReference>